<feature type="compositionally biased region" description="Basic and acidic residues" evidence="5">
    <location>
        <begin position="196"/>
        <end position="206"/>
    </location>
</feature>
<evidence type="ECO:0000256" key="5">
    <source>
        <dbReference type="SAM" id="MobiDB-lite"/>
    </source>
</evidence>
<reference evidence="7" key="2">
    <citation type="submission" date="2020-01" db="EMBL/GenBank/DDBJ databases">
        <authorList>
            <person name="Korhonen P.K.K."/>
            <person name="Guangxu M.G."/>
            <person name="Wang T.W."/>
            <person name="Stroehlein A.J.S."/>
            <person name="Young N.D."/>
            <person name="Ang C.-S.A."/>
            <person name="Fernando D.W.F."/>
            <person name="Lu H.L."/>
            <person name="Taylor S.T."/>
            <person name="Ehtesham M.E.M."/>
            <person name="Najaraj S.H.N."/>
            <person name="Harsha G.H.G."/>
            <person name="Madugundu A.M."/>
            <person name="Renuse S.R."/>
            <person name="Holt D.H."/>
            <person name="Pandey A.P."/>
            <person name="Papenfuss A.P."/>
            <person name="Gasser R.B.G."/>
            <person name="Fischer K.F."/>
        </authorList>
    </citation>
    <scope>NUCLEOTIDE SEQUENCE</scope>
    <source>
        <strain evidence="7">SSS_KF_BRIS2020</strain>
    </source>
</reference>
<feature type="region of interest" description="Disordered" evidence="5">
    <location>
        <begin position="193"/>
        <end position="220"/>
    </location>
</feature>
<comment type="subcellular location">
    <subcellularLocation>
        <location evidence="1">Membrane</location>
        <topology evidence="1">Multi-pass membrane protein</topology>
    </subcellularLocation>
</comment>
<evidence type="ECO:0000313" key="7">
    <source>
        <dbReference type="EMBL" id="KAF7490547.1"/>
    </source>
</evidence>
<feature type="region of interest" description="Disordered" evidence="5">
    <location>
        <begin position="248"/>
        <end position="280"/>
    </location>
</feature>
<feature type="compositionally biased region" description="Low complexity" evidence="5">
    <location>
        <begin position="264"/>
        <end position="277"/>
    </location>
</feature>
<accession>A0A834R531</accession>
<dbReference type="GO" id="GO:0042330">
    <property type="term" value="P:taxis"/>
    <property type="evidence" value="ECO:0007669"/>
    <property type="project" value="TreeGrafter"/>
</dbReference>
<evidence type="ECO:0000256" key="2">
    <source>
        <dbReference type="ARBA" id="ARBA00022692"/>
    </source>
</evidence>
<keyword evidence="2 6" id="KW-0812">Transmembrane</keyword>
<evidence type="ECO:0000256" key="1">
    <source>
        <dbReference type="ARBA" id="ARBA00004141"/>
    </source>
</evidence>
<evidence type="ECO:0000313" key="8">
    <source>
        <dbReference type="EnsemblMetazoa" id="KAF7490547.1"/>
    </source>
</evidence>
<dbReference type="EMBL" id="WVUK01000062">
    <property type="protein sequence ID" value="KAF7490547.1"/>
    <property type="molecule type" value="Genomic_DNA"/>
</dbReference>
<evidence type="ECO:0000256" key="6">
    <source>
        <dbReference type="SAM" id="Phobius"/>
    </source>
</evidence>
<dbReference type="AlphaFoldDB" id="A0A834R531"/>
<dbReference type="Proteomes" id="UP000070412">
    <property type="component" value="Unassembled WGS sequence"/>
</dbReference>
<keyword evidence="9" id="KW-1185">Reference proteome</keyword>
<evidence type="ECO:0000256" key="3">
    <source>
        <dbReference type="ARBA" id="ARBA00022989"/>
    </source>
</evidence>
<feature type="compositionally biased region" description="Polar residues" evidence="5">
    <location>
        <begin position="207"/>
        <end position="220"/>
    </location>
</feature>
<dbReference type="GO" id="GO:0071683">
    <property type="term" value="C:sensory dendrite"/>
    <property type="evidence" value="ECO:0007669"/>
    <property type="project" value="TreeGrafter"/>
</dbReference>
<reference evidence="8" key="3">
    <citation type="submission" date="2022-06" db="UniProtKB">
        <authorList>
            <consortium name="EnsemblMetazoa"/>
        </authorList>
    </citation>
    <scope>IDENTIFICATION</scope>
</reference>
<dbReference type="PANTHER" id="PTHR21676">
    <property type="entry name" value="PROTEIN STUM"/>
    <property type="match status" value="1"/>
</dbReference>
<dbReference type="OrthoDB" id="361532at2759"/>
<sequence>MKMIEMNEENFLISSTSTTNHHHQFQNGFNCLQSSFHYERRSSTSSISSSGQSFSDPSNNKISQKLSNQPATTFADCIQSFAKSREKIGSKDKNRFQIDSDSNDIKLPYYFCTVTCCESQNCSLIDQKSSLIPLDAMDQYEHLYHPHPQNCGQSHSAIFVANLDEPSESPRQANNDGYTCVCFNHKLNDNLIGDNRGNDGENEETKSSNLSSVKSDDPNSLNQLFVRTKSRAKFPLKNSLLIPSFNRENSQQQPQQHHFDQHSPENSSSPYGNNSSNTELTEIFTPTPPILINSGATNNSNSNVLTPSTATYSIIQPLFRINSSSEDASKHGFFRKAVPTLPLAIAIMFCVMNLILPGSGTFLASIAIVLGSPTEYETIDSREDNFNDLDHRDDHYRSEHYEPIRNGCSYQAFLICFLSSILQFLTAIFVFGWVWSIMWGIIFIKNSLRYGQKRDIHTISLC</sequence>
<proteinExistence type="predicted"/>
<dbReference type="InterPro" id="IPR026673">
    <property type="entry name" value="SPEC3/Stum"/>
</dbReference>
<dbReference type="EnsemblMetazoa" id="SSS_939s_mrna">
    <property type="protein sequence ID" value="KAF7490547.1"/>
    <property type="gene ID" value="SSS_939"/>
</dbReference>
<keyword evidence="4 6" id="KW-0472">Membrane</keyword>
<dbReference type="GO" id="GO:0050954">
    <property type="term" value="P:sensory perception of mechanical stimulus"/>
    <property type="evidence" value="ECO:0007669"/>
    <property type="project" value="TreeGrafter"/>
</dbReference>
<dbReference type="Pfam" id="PF15795">
    <property type="entry name" value="Spec3"/>
    <property type="match status" value="2"/>
</dbReference>
<dbReference type="GO" id="GO:0016020">
    <property type="term" value="C:membrane"/>
    <property type="evidence" value="ECO:0007669"/>
    <property type="project" value="UniProtKB-SubCell"/>
</dbReference>
<evidence type="ECO:0000256" key="4">
    <source>
        <dbReference type="ARBA" id="ARBA00023136"/>
    </source>
</evidence>
<name>A0A834R531_SARSC</name>
<feature type="region of interest" description="Disordered" evidence="5">
    <location>
        <begin position="44"/>
        <end position="65"/>
    </location>
</feature>
<organism evidence="7">
    <name type="scientific">Sarcoptes scabiei</name>
    <name type="common">Itch mite</name>
    <name type="synonym">Acarus scabiei</name>
    <dbReference type="NCBI Taxonomy" id="52283"/>
    <lineage>
        <taxon>Eukaryota</taxon>
        <taxon>Metazoa</taxon>
        <taxon>Ecdysozoa</taxon>
        <taxon>Arthropoda</taxon>
        <taxon>Chelicerata</taxon>
        <taxon>Arachnida</taxon>
        <taxon>Acari</taxon>
        <taxon>Acariformes</taxon>
        <taxon>Sarcoptiformes</taxon>
        <taxon>Astigmata</taxon>
        <taxon>Psoroptidia</taxon>
        <taxon>Sarcoptoidea</taxon>
        <taxon>Sarcoptidae</taxon>
        <taxon>Sarcoptinae</taxon>
        <taxon>Sarcoptes</taxon>
    </lineage>
</organism>
<dbReference type="GO" id="GO:0019230">
    <property type="term" value="P:proprioception"/>
    <property type="evidence" value="ECO:0007669"/>
    <property type="project" value="TreeGrafter"/>
</dbReference>
<gene>
    <name evidence="7" type="ORF">SSS_939</name>
</gene>
<keyword evidence="3 6" id="KW-1133">Transmembrane helix</keyword>
<feature type="transmembrane region" description="Helical" evidence="6">
    <location>
        <begin position="412"/>
        <end position="444"/>
    </location>
</feature>
<protein>
    <submittedName>
        <fullName evidence="7 8">Uncharacterized protein</fullName>
    </submittedName>
</protein>
<evidence type="ECO:0000313" key="9">
    <source>
        <dbReference type="Proteomes" id="UP000070412"/>
    </source>
</evidence>
<dbReference type="PANTHER" id="PTHR21676:SF6">
    <property type="entry name" value="PROTEIN STUM"/>
    <property type="match status" value="1"/>
</dbReference>
<reference evidence="9" key="1">
    <citation type="journal article" date="2020" name="PLoS Negl. Trop. Dis.">
        <title>High-quality nuclear genome for Sarcoptes scabiei-A critical resource for a neglected parasite.</title>
        <authorList>
            <person name="Korhonen P.K."/>
            <person name="Gasser R.B."/>
            <person name="Ma G."/>
            <person name="Wang T."/>
            <person name="Stroehlein A.J."/>
            <person name="Young N.D."/>
            <person name="Ang C.S."/>
            <person name="Fernando D.D."/>
            <person name="Lu H.C."/>
            <person name="Taylor S."/>
            <person name="Reynolds S.L."/>
            <person name="Mofiz E."/>
            <person name="Najaraj S.H."/>
            <person name="Gowda H."/>
            <person name="Madugundu A."/>
            <person name="Renuse S."/>
            <person name="Holt D."/>
            <person name="Pandey A."/>
            <person name="Papenfuss A.T."/>
            <person name="Fischer K."/>
        </authorList>
    </citation>
    <scope>NUCLEOTIDE SEQUENCE [LARGE SCALE GENOMIC DNA]</scope>
</reference>
<feature type="compositionally biased region" description="Low complexity" evidence="5">
    <location>
        <begin position="44"/>
        <end position="58"/>
    </location>
</feature>